<evidence type="ECO:0000313" key="2">
    <source>
        <dbReference type="EMBL" id="MBA0088307.1"/>
    </source>
</evidence>
<evidence type="ECO:0000256" key="1">
    <source>
        <dbReference type="SAM" id="MobiDB-lite"/>
    </source>
</evidence>
<keyword evidence="3" id="KW-1185">Reference proteome</keyword>
<feature type="region of interest" description="Disordered" evidence="1">
    <location>
        <begin position="1"/>
        <end position="23"/>
    </location>
</feature>
<dbReference type="EMBL" id="JACDQQ010002436">
    <property type="protein sequence ID" value="MBA0088307.1"/>
    <property type="molecule type" value="Genomic_DNA"/>
</dbReference>
<reference evidence="2" key="1">
    <citation type="submission" date="2020-06" db="EMBL/GenBank/DDBJ databases">
        <title>Legume-microbial interactions unlock mineral nutrients during tropical forest succession.</title>
        <authorList>
            <person name="Epihov D.Z."/>
        </authorList>
    </citation>
    <scope>NUCLEOTIDE SEQUENCE [LARGE SCALE GENOMIC DNA]</scope>
    <source>
        <strain evidence="2">Pan2503</strain>
    </source>
</reference>
<feature type="compositionally biased region" description="Polar residues" evidence="1">
    <location>
        <begin position="1"/>
        <end position="11"/>
    </location>
</feature>
<evidence type="ECO:0000313" key="3">
    <source>
        <dbReference type="Proteomes" id="UP000567293"/>
    </source>
</evidence>
<name>A0A7V8T012_9BACT</name>
<proteinExistence type="predicted"/>
<dbReference type="Proteomes" id="UP000567293">
    <property type="component" value="Unassembled WGS sequence"/>
</dbReference>
<protein>
    <submittedName>
        <fullName evidence="2">Uncharacterized protein</fullName>
    </submittedName>
</protein>
<organism evidence="2 3">
    <name type="scientific">Candidatus Acidiferrum panamense</name>
    <dbReference type="NCBI Taxonomy" id="2741543"/>
    <lineage>
        <taxon>Bacteria</taxon>
        <taxon>Pseudomonadati</taxon>
        <taxon>Acidobacteriota</taxon>
        <taxon>Terriglobia</taxon>
        <taxon>Candidatus Acidiferrales</taxon>
        <taxon>Candidatus Acidiferrum</taxon>
    </lineage>
</organism>
<gene>
    <name evidence="2" type="ORF">HRJ53_25260</name>
</gene>
<comment type="caution">
    <text evidence="2">The sequence shown here is derived from an EMBL/GenBank/DDBJ whole genome shotgun (WGS) entry which is preliminary data.</text>
</comment>
<accession>A0A7V8T012</accession>
<feature type="non-terminal residue" evidence="2">
    <location>
        <position position="97"/>
    </location>
</feature>
<dbReference type="AlphaFoldDB" id="A0A7V8T012"/>
<sequence>MAHHTTLTQERPVQAPKQGDQERDRIFDAFRRWGYCEANLDPLGIFAPLKHPDLEGLAGELADEARRLYCGTVGADFMHLVEPERRRWIMERIEAPA</sequence>